<sequence>MVTSPEYPGLEVKVCVGGQQLHEYDDDEDATLKTITKYIEARSDCKFVVTAIFRPPFSTRYHVRAQLSIDGVSVAKTFCEREKLLQKQIEMSGHRSQRNGEWVKQEFCFAKLNIGKYQKRAAVLKQTLSTKGRITIAFQFIESYQDLGLDPRTPSNRHHELEALKEIPEKALKGDALSHQAVLSAPRTCHTESFSSPRRHYKFVDQEPFATFHFKYRSLASLKALRILEITEPTSVPLEDRPEEDLTPAELRELLRRVRQREGESESIKQEVSTTARVKRERTIDDEDDVIYVETRQSKRPPRNITMAIHNDYPGLTVQIICGGKPIEEHVYEEDEEREEPKTTTRYIECKSHTQFAIETTFRPPFTPLDLVVVIYLDGVKVGGTMALKHEMLNQNYNRSMTKWKEGGEWRASKFVFSDLNVVQEESETLARENLSTLSHVGRISVVIFPILSTQKTSKPECKKKELREVGPISEEAFKGDARSHAIGLTKKDILILIKHYRGSSDGLEGLSEKDLAILLSSYRGDKPDDTPIKQEPVFSKRRVGIKRESVGDSVARGQGKKRKMEIIVLDD</sequence>
<reference evidence="2" key="1">
    <citation type="submission" date="2020-01" db="EMBL/GenBank/DDBJ databases">
        <authorList>
            <person name="Feng Z.H.Z."/>
        </authorList>
    </citation>
    <scope>NUCLEOTIDE SEQUENCE</scope>
    <source>
        <strain evidence="2">CBS107.38</strain>
    </source>
</reference>
<reference evidence="2" key="2">
    <citation type="submission" date="2020-08" db="EMBL/GenBank/DDBJ databases">
        <title>Draft Genome Sequence of Cumin Blight Pathogen Alternaria burnsii.</title>
        <authorList>
            <person name="Feng Z."/>
        </authorList>
    </citation>
    <scope>NUCLEOTIDE SEQUENCE</scope>
    <source>
        <strain evidence="2">CBS107.38</strain>
    </source>
</reference>
<comment type="caution">
    <text evidence="2">The sequence shown here is derived from an EMBL/GenBank/DDBJ whole genome shotgun (WGS) entry which is preliminary data.</text>
</comment>
<dbReference type="RefSeq" id="XP_038788232.1">
    <property type="nucleotide sequence ID" value="XM_038928525.1"/>
</dbReference>
<accession>A0A8H7EJJ5</accession>
<feature type="domain" description="DUF7918" evidence="1">
    <location>
        <begin position="9"/>
        <end position="229"/>
    </location>
</feature>
<dbReference type="Pfam" id="PF25534">
    <property type="entry name" value="DUF7918"/>
    <property type="match status" value="2"/>
</dbReference>
<keyword evidence="3" id="KW-1185">Reference proteome</keyword>
<dbReference type="GeneID" id="62201703"/>
<dbReference type="PANTHER" id="PTHR36223:SF1">
    <property type="entry name" value="TRANSCRIPTION ELONGATION FACTOR EAF N-TERMINAL DOMAIN-CONTAINING PROTEIN"/>
    <property type="match status" value="1"/>
</dbReference>
<evidence type="ECO:0000259" key="1">
    <source>
        <dbReference type="Pfam" id="PF25534"/>
    </source>
</evidence>
<organism evidence="2 3">
    <name type="scientific">Alternaria burnsii</name>
    <dbReference type="NCBI Taxonomy" id="1187904"/>
    <lineage>
        <taxon>Eukaryota</taxon>
        <taxon>Fungi</taxon>
        <taxon>Dikarya</taxon>
        <taxon>Ascomycota</taxon>
        <taxon>Pezizomycotina</taxon>
        <taxon>Dothideomycetes</taxon>
        <taxon>Pleosporomycetidae</taxon>
        <taxon>Pleosporales</taxon>
        <taxon>Pleosporineae</taxon>
        <taxon>Pleosporaceae</taxon>
        <taxon>Alternaria</taxon>
        <taxon>Alternaria sect. Alternaria</taxon>
    </lineage>
</organism>
<dbReference type="EMBL" id="JAAABM010000004">
    <property type="protein sequence ID" value="KAF7678097.1"/>
    <property type="molecule type" value="Genomic_DNA"/>
</dbReference>
<dbReference type="InterPro" id="IPR057678">
    <property type="entry name" value="DUF7918"/>
</dbReference>
<evidence type="ECO:0000313" key="3">
    <source>
        <dbReference type="Proteomes" id="UP000596902"/>
    </source>
</evidence>
<feature type="domain" description="DUF7918" evidence="1">
    <location>
        <begin position="315"/>
        <end position="493"/>
    </location>
</feature>
<dbReference type="Proteomes" id="UP000596902">
    <property type="component" value="Unassembled WGS sequence"/>
</dbReference>
<name>A0A8H7EJJ5_9PLEO</name>
<protein>
    <recommendedName>
        <fullName evidence="1">DUF7918 domain-containing protein</fullName>
    </recommendedName>
</protein>
<dbReference type="AlphaFoldDB" id="A0A8H7EJJ5"/>
<dbReference type="PANTHER" id="PTHR36223">
    <property type="entry name" value="BETA-LACTAMASE-TYPE TRANSPEPTIDASE FOLD DOMAIN CONTAINING PROTEIN"/>
    <property type="match status" value="1"/>
</dbReference>
<proteinExistence type="predicted"/>
<evidence type="ECO:0000313" key="2">
    <source>
        <dbReference type="EMBL" id="KAF7678097.1"/>
    </source>
</evidence>
<gene>
    <name evidence="2" type="ORF">GT037_003478</name>
</gene>